<dbReference type="Gene3D" id="3.30.420.40">
    <property type="match status" value="2"/>
</dbReference>
<dbReference type="OrthoDB" id="9773403at2"/>
<accession>A0A5K7YTX7</accession>
<dbReference type="InterPro" id="IPR005883">
    <property type="entry name" value="PilM"/>
</dbReference>
<dbReference type="AlphaFoldDB" id="A0A5K7YTX7"/>
<reference evidence="1 2" key="1">
    <citation type="submission" date="2019-11" db="EMBL/GenBank/DDBJ databases">
        <title>Comparative genomics of hydrocarbon-degrading Desulfosarcina strains.</title>
        <authorList>
            <person name="Watanabe M."/>
            <person name="Kojima H."/>
            <person name="Fukui M."/>
        </authorList>
    </citation>
    <scope>NUCLEOTIDE SEQUENCE [LARGE SCALE GENOMIC DNA]</scope>
    <source>
        <strain evidence="1 2">PL12</strain>
    </source>
</reference>
<evidence type="ECO:0000313" key="1">
    <source>
        <dbReference type="EMBL" id="BBO70501.1"/>
    </source>
</evidence>
<dbReference type="CDD" id="cd24049">
    <property type="entry name" value="ASKHA_NBD_PilM"/>
    <property type="match status" value="1"/>
</dbReference>
<dbReference type="Proteomes" id="UP000427906">
    <property type="component" value="Chromosome"/>
</dbReference>
<dbReference type="KEGG" id="dalk:DSCA_44310"/>
<protein>
    <submittedName>
        <fullName evidence="1">Pilus assembly protein PilM</fullName>
    </submittedName>
</protein>
<dbReference type="EMBL" id="AP021874">
    <property type="protein sequence ID" value="BBO70501.1"/>
    <property type="molecule type" value="Genomic_DNA"/>
</dbReference>
<dbReference type="Gene3D" id="3.30.1490.300">
    <property type="match status" value="1"/>
</dbReference>
<organism evidence="1 2">
    <name type="scientific">Desulfosarcina alkanivorans</name>
    <dbReference type="NCBI Taxonomy" id="571177"/>
    <lineage>
        <taxon>Bacteria</taxon>
        <taxon>Pseudomonadati</taxon>
        <taxon>Thermodesulfobacteriota</taxon>
        <taxon>Desulfobacteria</taxon>
        <taxon>Desulfobacterales</taxon>
        <taxon>Desulfosarcinaceae</taxon>
        <taxon>Desulfosarcina</taxon>
    </lineage>
</organism>
<dbReference type="PIRSF" id="PIRSF019169">
    <property type="entry name" value="PilM"/>
    <property type="match status" value="1"/>
</dbReference>
<evidence type="ECO:0000313" key="2">
    <source>
        <dbReference type="Proteomes" id="UP000427906"/>
    </source>
</evidence>
<dbReference type="RefSeq" id="WP_155318445.1">
    <property type="nucleotide sequence ID" value="NZ_AP021874.1"/>
</dbReference>
<dbReference type="Pfam" id="PF11104">
    <property type="entry name" value="PilM_2"/>
    <property type="match status" value="1"/>
</dbReference>
<name>A0A5K7YTX7_9BACT</name>
<dbReference type="PANTHER" id="PTHR32432:SF3">
    <property type="entry name" value="ETHANOLAMINE UTILIZATION PROTEIN EUTJ"/>
    <property type="match status" value="1"/>
</dbReference>
<dbReference type="InterPro" id="IPR043129">
    <property type="entry name" value="ATPase_NBD"/>
</dbReference>
<gene>
    <name evidence="1" type="primary">pilM</name>
    <name evidence="1" type="ORF">DSCA_44310</name>
</gene>
<dbReference type="NCBIfam" id="TIGR01175">
    <property type="entry name" value="pilM"/>
    <property type="match status" value="1"/>
</dbReference>
<dbReference type="SUPFAM" id="SSF53067">
    <property type="entry name" value="Actin-like ATPase domain"/>
    <property type="match status" value="2"/>
</dbReference>
<proteinExistence type="predicted"/>
<dbReference type="InterPro" id="IPR050696">
    <property type="entry name" value="FtsA/MreB"/>
</dbReference>
<keyword evidence="2" id="KW-1185">Reference proteome</keyword>
<dbReference type="PANTHER" id="PTHR32432">
    <property type="entry name" value="CELL DIVISION PROTEIN FTSA-RELATED"/>
    <property type="match status" value="1"/>
</dbReference>
<sequence>MFFGKKDRLIGLDIGSRSIKAAEISETKKGNTLERFGIIDIAPGLIEDGAIKDAEQVADIVRQMFKNYGIKGHNVALSVGGYSVIVKKINVQAMPEEQLQETIGFEAEQYIPFDISDVNLDFQILGENESNPNQMNVLLVAAKKEMVNDYVNLAQMAGLNPCIIDVDAFALQNIYEFNYAPAEGENIALIDIGASKTSLNILKGKSSVFMRDVSLGCGQINQKIASLIDCSIEDAEQIKFGEQSEKITAGDLSDIVSSVVSDWCTEIRRALDFFYSTYPDDQIKKIILSGGGGNIKEFRQLLSVETSAEVATINPFEGLNIDENRFDVEFLKRIAPQASICMGLATRKVDDK</sequence>